<comment type="function">
    <text evidence="6">A probable RNA chaperone. Forms a complex with KhpA which binds to cellular RNA and controls its expression. Plays a role in peptidoglycan (PG) homeostasis and cell length regulation.</text>
</comment>
<dbReference type="GO" id="GO:0008360">
    <property type="term" value="P:regulation of cell shape"/>
    <property type="evidence" value="ECO:0007669"/>
    <property type="project" value="UniProtKB-KW"/>
</dbReference>
<feature type="region of interest" description="Jag_N domain" evidence="6">
    <location>
        <begin position="5"/>
        <end position="55"/>
    </location>
</feature>
<dbReference type="Pfam" id="PF14804">
    <property type="entry name" value="Jag_N"/>
    <property type="match status" value="1"/>
</dbReference>
<evidence type="ECO:0000313" key="9">
    <source>
        <dbReference type="Proteomes" id="UP001329915"/>
    </source>
</evidence>
<dbReference type="InterPro" id="IPR039247">
    <property type="entry name" value="KhpB"/>
</dbReference>
<keyword evidence="5 6" id="KW-0961">Cell wall biogenesis/degradation</keyword>
<feature type="domain" description="R3H" evidence="7">
    <location>
        <begin position="140"/>
        <end position="206"/>
    </location>
</feature>
<dbReference type="Pfam" id="PF01424">
    <property type="entry name" value="R3H"/>
    <property type="match status" value="1"/>
</dbReference>
<dbReference type="KEGG" id="dbc:MFMK1_000330"/>
<dbReference type="SUPFAM" id="SSF82708">
    <property type="entry name" value="R3H domain"/>
    <property type="match status" value="1"/>
</dbReference>
<dbReference type="SMART" id="SM00393">
    <property type="entry name" value="R3H"/>
    <property type="match status" value="1"/>
</dbReference>
<dbReference type="GO" id="GO:0071555">
    <property type="term" value="P:cell wall organization"/>
    <property type="evidence" value="ECO:0007669"/>
    <property type="project" value="UniProtKB-KW"/>
</dbReference>
<dbReference type="AlphaFoldDB" id="A0AAU0UK74"/>
<comment type="similarity">
    <text evidence="6">Belongs to the KhpB RNA-binding protein family.</text>
</comment>
<evidence type="ECO:0000256" key="6">
    <source>
        <dbReference type="HAMAP-Rule" id="MF_00867"/>
    </source>
</evidence>
<dbReference type="Pfam" id="PF13083">
    <property type="entry name" value="KH_KhpA-B"/>
    <property type="match status" value="1"/>
</dbReference>
<dbReference type="NCBIfam" id="NF041568">
    <property type="entry name" value="Jag_EloR"/>
    <property type="match status" value="1"/>
</dbReference>
<dbReference type="InterPro" id="IPR036867">
    <property type="entry name" value="R3H_dom_sf"/>
</dbReference>
<evidence type="ECO:0000256" key="2">
    <source>
        <dbReference type="ARBA" id="ARBA00022884"/>
    </source>
</evidence>
<dbReference type="InterPro" id="IPR001374">
    <property type="entry name" value="R3H_dom"/>
</dbReference>
<dbReference type="CDD" id="cd02644">
    <property type="entry name" value="R3H_jag"/>
    <property type="match status" value="1"/>
</dbReference>
<keyword evidence="3 6" id="KW-0133">Cell shape</keyword>
<dbReference type="InterPro" id="IPR015946">
    <property type="entry name" value="KH_dom-like_a/b"/>
</dbReference>
<evidence type="ECO:0000256" key="1">
    <source>
        <dbReference type="ARBA" id="ARBA00022490"/>
    </source>
</evidence>
<evidence type="ECO:0000256" key="5">
    <source>
        <dbReference type="ARBA" id="ARBA00023316"/>
    </source>
</evidence>
<dbReference type="InterPro" id="IPR038247">
    <property type="entry name" value="Jag_N_dom_sf"/>
</dbReference>
<dbReference type="PROSITE" id="PS51061">
    <property type="entry name" value="R3H"/>
    <property type="match status" value="1"/>
</dbReference>
<evidence type="ECO:0000256" key="3">
    <source>
        <dbReference type="ARBA" id="ARBA00022960"/>
    </source>
</evidence>
<keyword evidence="2 6" id="KW-0694">RNA-binding</keyword>
<keyword evidence="9" id="KW-1185">Reference proteome</keyword>
<comment type="subcellular location">
    <subcellularLocation>
        <location evidence="6">Cytoplasm</location>
    </subcellularLocation>
</comment>
<dbReference type="RefSeq" id="WP_366923441.1">
    <property type="nucleotide sequence ID" value="NZ_CP121694.1"/>
</dbReference>
<dbReference type="HAMAP" id="MF_00867">
    <property type="entry name" value="KhpB"/>
    <property type="match status" value="1"/>
</dbReference>
<protein>
    <recommendedName>
        <fullName evidence="6">RNA-binding protein KhpB</fullName>
    </recommendedName>
    <alternativeName>
        <fullName evidence="6">RNA-binding protein EloR</fullName>
    </alternativeName>
</protein>
<organism evidence="8 9">
    <name type="scientific">Metallumcola ferriviriculae</name>
    <dbReference type="NCBI Taxonomy" id="3039180"/>
    <lineage>
        <taxon>Bacteria</taxon>
        <taxon>Bacillati</taxon>
        <taxon>Bacillota</taxon>
        <taxon>Clostridia</taxon>
        <taxon>Neomoorellales</taxon>
        <taxon>Desulfitibacteraceae</taxon>
        <taxon>Metallumcola</taxon>
    </lineage>
</organism>
<keyword evidence="1 6" id="KW-0963">Cytoplasm</keyword>
<dbReference type="PANTHER" id="PTHR35800">
    <property type="entry name" value="PROTEIN JAG"/>
    <property type="match status" value="1"/>
</dbReference>
<dbReference type="GO" id="GO:0009252">
    <property type="term" value="P:peptidoglycan biosynthetic process"/>
    <property type="evidence" value="ECO:0007669"/>
    <property type="project" value="UniProtKB-UniRule"/>
</dbReference>
<dbReference type="InterPro" id="IPR034079">
    <property type="entry name" value="R3H_KhpB"/>
</dbReference>
<dbReference type="GO" id="GO:0005737">
    <property type="term" value="C:cytoplasm"/>
    <property type="evidence" value="ECO:0007669"/>
    <property type="project" value="UniProtKB-SubCell"/>
</dbReference>
<dbReference type="Gene3D" id="3.30.300.20">
    <property type="match status" value="1"/>
</dbReference>
<evidence type="ECO:0000259" key="7">
    <source>
        <dbReference type="PROSITE" id="PS51061"/>
    </source>
</evidence>
<comment type="subunit">
    <text evidence="6">Forms a complex with KhpA.</text>
</comment>
<reference evidence="8 9" key="1">
    <citation type="submission" date="2023-04" db="EMBL/GenBank/DDBJ databases">
        <authorList>
            <person name="Hsu D."/>
        </authorList>
    </citation>
    <scope>NUCLEOTIDE SEQUENCE [LARGE SCALE GENOMIC DNA]</scope>
    <source>
        <strain evidence="8 9">MK1</strain>
    </source>
</reference>
<evidence type="ECO:0000256" key="4">
    <source>
        <dbReference type="ARBA" id="ARBA00023186"/>
    </source>
</evidence>
<dbReference type="InterPro" id="IPR032782">
    <property type="entry name" value="KhpB_N"/>
</dbReference>
<dbReference type="Gene3D" id="3.30.30.80">
    <property type="entry name" value="probable RNA-binding protein from clostridium symbiosum atcc 14940"/>
    <property type="match status" value="1"/>
</dbReference>
<accession>A0AAU0UK74</accession>
<evidence type="ECO:0000313" key="8">
    <source>
        <dbReference type="EMBL" id="WRO20548.1"/>
    </source>
</evidence>
<dbReference type="EMBL" id="CP121694">
    <property type="protein sequence ID" value="WRO20548.1"/>
    <property type="molecule type" value="Genomic_DNA"/>
</dbReference>
<dbReference type="Gene3D" id="3.30.1370.50">
    <property type="entry name" value="R3H-like domain"/>
    <property type="match status" value="1"/>
</dbReference>
<dbReference type="GO" id="GO:0003723">
    <property type="term" value="F:RNA binding"/>
    <property type="evidence" value="ECO:0007669"/>
    <property type="project" value="UniProtKB-UniRule"/>
</dbReference>
<proteinExistence type="inferred from homology"/>
<name>A0AAU0UK74_9FIRM</name>
<dbReference type="SMART" id="SM01245">
    <property type="entry name" value="Jag_N"/>
    <property type="match status" value="1"/>
</dbReference>
<dbReference type="CDD" id="cd02414">
    <property type="entry name" value="KH-II_Jag"/>
    <property type="match status" value="1"/>
</dbReference>
<dbReference type="InterPro" id="IPR038008">
    <property type="entry name" value="Jag_KH"/>
</dbReference>
<keyword evidence="4 6" id="KW-0143">Chaperone</keyword>
<dbReference type="PANTHER" id="PTHR35800:SF1">
    <property type="entry name" value="RNA-BINDING PROTEIN KHPB"/>
    <property type="match status" value="1"/>
</dbReference>
<comment type="domain">
    <text evidence="6">Has an N-terminal Jag-N domain and 2 RNA-binding domains (KH and R3H).</text>
</comment>
<sequence>MRSIEVSAKTVDDAVSQALHELQVDKDRVQIEVLEEAQKGLFGLLGVKMARVKVTISDTPAKMAREFLEKVFKNINVTVVIEETITEDYVYFSFAGKDLGILIGRRGETLDALQYLTNLVVNRKIEERVRFILDVEGYRKRREQTLQNLALKLSDKVKNTGKKVILEPMNPHERRIIHTALQQDNTVHTFSEGEEPYRKVVINLKK</sequence>
<gene>
    <name evidence="6" type="primary">khpB</name>
    <name evidence="6" type="synonym">eloR</name>
    <name evidence="8" type="ORF">MFMK1_000330</name>
</gene>
<dbReference type="Proteomes" id="UP001329915">
    <property type="component" value="Chromosome"/>
</dbReference>